<sequence length="206" mass="21385">MPSYKSFVFLSALVLSAVASPRVLEAPRPVRSEGLRARGGCSSLVTVSSTTAYVGGATVLLENLACSGTSSGLSADTSLSTDTNVLCWLLGLCCPPPPPPKPTTTTVVKTVTDTSTSTSTTTDVLTVTAAPPTPTAISVDDQTCAYTNFLPFICSFRRTQATPSAVPTSAGCLPPREIARCSRGPLGFSRTLSPRRSSYSQHTSCS</sequence>
<accession>A0ACB8S0R8</accession>
<organism evidence="1 2">
    <name type="scientific">Auriscalpium vulgare</name>
    <dbReference type="NCBI Taxonomy" id="40419"/>
    <lineage>
        <taxon>Eukaryota</taxon>
        <taxon>Fungi</taxon>
        <taxon>Dikarya</taxon>
        <taxon>Basidiomycota</taxon>
        <taxon>Agaricomycotina</taxon>
        <taxon>Agaricomycetes</taxon>
        <taxon>Russulales</taxon>
        <taxon>Auriscalpiaceae</taxon>
        <taxon>Auriscalpium</taxon>
    </lineage>
</organism>
<dbReference type="EMBL" id="MU275865">
    <property type="protein sequence ID" value="KAI0050154.1"/>
    <property type="molecule type" value="Genomic_DNA"/>
</dbReference>
<keyword evidence="2" id="KW-1185">Reference proteome</keyword>
<reference evidence="1" key="1">
    <citation type="submission" date="2021-02" db="EMBL/GenBank/DDBJ databases">
        <authorList>
            <consortium name="DOE Joint Genome Institute"/>
            <person name="Ahrendt S."/>
            <person name="Looney B.P."/>
            <person name="Miyauchi S."/>
            <person name="Morin E."/>
            <person name="Drula E."/>
            <person name="Courty P.E."/>
            <person name="Chicoki N."/>
            <person name="Fauchery L."/>
            <person name="Kohler A."/>
            <person name="Kuo A."/>
            <person name="Labutti K."/>
            <person name="Pangilinan J."/>
            <person name="Lipzen A."/>
            <person name="Riley R."/>
            <person name="Andreopoulos W."/>
            <person name="He G."/>
            <person name="Johnson J."/>
            <person name="Barry K.W."/>
            <person name="Grigoriev I.V."/>
            <person name="Nagy L."/>
            <person name="Hibbett D."/>
            <person name="Henrissat B."/>
            <person name="Matheny P.B."/>
            <person name="Labbe J."/>
            <person name="Martin F."/>
        </authorList>
    </citation>
    <scope>NUCLEOTIDE SEQUENCE</scope>
    <source>
        <strain evidence="1">FP105234-sp</strain>
    </source>
</reference>
<proteinExistence type="predicted"/>
<evidence type="ECO:0000313" key="1">
    <source>
        <dbReference type="EMBL" id="KAI0050154.1"/>
    </source>
</evidence>
<gene>
    <name evidence="1" type="ORF">FA95DRAFT_689367</name>
</gene>
<evidence type="ECO:0000313" key="2">
    <source>
        <dbReference type="Proteomes" id="UP000814033"/>
    </source>
</evidence>
<reference evidence="1" key="2">
    <citation type="journal article" date="2022" name="New Phytol.">
        <title>Evolutionary transition to the ectomycorrhizal habit in the genomes of a hyperdiverse lineage of mushroom-forming fungi.</title>
        <authorList>
            <person name="Looney B."/>
            <person name="Miyauchi S."/>
            <person name="Morin E."/>
            <person name="Drula E."/>
            <person name="Courty P.E."/>
            <person name="Kohler A."/>
            <person name="Kuo A."/>
            <person name="LaButti K."/>
            <person name="Pangilinan J."/>
            <person name="Lipzen A."/>
            <person name="Riley R."/>
            <person name="Andreopoulos W."/>
            <person name="He G."/>
            <person name="Johnson J."/>
            <person name="Nolan M."/>
            <person name="Tritt A."/>
            <person name="Barry K.W."/>
            <person name="Grigoriev I.V."/>
            <person name="Nagy L.G."/>
            <person name="Hibbett D."/>
            <person name="Henrissat B."/>
            <person name="Matheny P.B."/>
            <person name="Labbe J."/>
            <person name="Martin F.M."/>
        </authorList>
    </citation>
    <scope>NUCLEOTIDE SEQUENCE</scope>
    <source>
        <strain evidence="1">FP105234-sp</strain>
    </source>
</reference>
<protein>
    <submittedName>
        <fullName evidence="1">Uncharacterized protein</fullName>
    </submittedName>
</protein>
<name>A0ACB8S0R8_9AGAM</name>
<comment type="caution">
    <text evidence="1">The sequence shown here is derived from an EMBL/GenBank/DDBJ whole genome shotgun (WGS) entry which is preliminary data.</text>
</comment>
<dbReference type="Proteomes" id="UP000814033">
    <property type="component" value="Unassembled WGS sequence"/>
</dbReference>